<dbReference type="AlphaFoldDB" id="A0A0J7ZMQ4"/>
<dbReference type="EMBL" id="LFNT01000001">
    <property type="protein sequence ID" value="KMS77311.1"/>
    <property type="molecule type" value="Genomic_DNA"/>
</dbReference>
<organism evidence="2 3">
    <name type="scientific">Streptomyces viridochromogenes</name>
    <dbReference type="NCBI Taxonomy" id="1938"/>
    <lineage>
        <taxon>Bacteria</taxon>
        <taxon>Bacillati</taxon>
        <taxon>Actinomycetota</taxon>
        <taxon>Actinomycetes</taxon>
        <taxon>Kitasatosporales</taxon>
        <taxon>Streptomycetaceae</taxon>
        <taxon>Streptomyces</taxon>
    </lineage>
</organism>
<sequence>MPYSRPQDSTATQREPFHRWFGEHAGATAYRVKEVPLDQLDGWLTDPATGNLVHHTGRFYRVEGLTVTVRDDDAPGHTADGLPAERSWAQPIIVQPEIGILGILVKRFDGVPHLLMQAKMEPGNINTLQLSPTVQATRSNYTRVHRGKAVPYLEYFTEPGRGLPLADALQSEQGSWFLGKRNRNVVVETQEDVPVREGFRWFSPEEMRSLLRLDNVVNMDSRTVLAACFPAPADGPEAGEDSFRGALARSLAEPDRTTALLSRLTRIKSARSMTRRRIPLAEVPDWTRERDRIDRLDGRYFSVLGVQVEAGDREVPHWSQPLLKPAGRGVIAVVTRRVDGVLWLLMRACTQAGTFDVAEVGPTVQCLPRNHTDASPPFLDLVLSAPPERIRFDTVHSEEGGRFYHAENRYLVVEAGDDVPLEAPDGYLWATARDLTELVRHSHYLNVEARCLLTCLLSLR</sequence>
<reference evidence="2 3" key="1">
    <citation type="submission" date="2015-06" db="EMBL/GenBank/DDBJ databases">
        <authorList>
            <person name="Ju K.-S."/>
            <person name="Doroghazi J.R."/>
            <person name="Metcalf W.W."/>
        </authorList>
    </citation>
    <scope>NUCLEOTIDE SEQUENCE [LARGE SCALE GENOMIC DNA]</scope>
    <source>
        <strain evidence="2 3">NRRL 3414</strain>
    </source>
</reference>
<evidence type="ECO:0000259" key="1">
    <source>
        <dbReference type="Pfam" id="PF03559"/>
    </source>
</evidence>
<dbReference type="Pfam" id="PF03559">
    <property type="entry name" value="Hexose_dehydrat"/>
    <property type="match status" value="2"/>
</dbReference>
<dbReference type="OrthoDB" id="9814961at2"/>
<gene>
    <name evidence="2" type="ORF">ACM01_01375</name>
</gene>
<dbReference type="InterPro" id="IPR038153">
    <property type="entry name" value="EvaA-like_sf"/>
</dbReference>
<protein>
    <submittedName>
        <fullName evidence="2">NDP-hexose 2,3-dehydratase</fullName>
    </submittedName>
</protein>
<dbReference type="PATRIC" id="fig|1938.3.peg.3310"/>
<dbReference type="GO" id="GO:0016829">
    <property type="term" value="F:lyase activity"/>
    <property type="evidence" value="ECO:0007669"/>
    <property type="project" value="InterPro"/>
</dbReference>
<dbReference type="RefSeq" id="WP_048579101.1">
    <property type="nucleotide sequence ID" value="NZ_LFNT01000001.1"/>
</dbReference>
<name>A0A0J7ZMQ4_STRVR</name>
<evidence type="ECO:0000313" key="3">
    <source>
        <dbReference type="Proteomes" id="UP000037432"/>
    </source>
</evidence>
<dbReference type="Proteomes" id="UP000037432">
    <property type="component" value="Unassembled WGS sequence"/>
</dbReference>
<dbReference type="Gene3D" id="3.90.79.40">
    <property type="entry name" value="EvaA sugar 2,3-dehydratase subunit"/>
    <property type="match status" value="2"/>
</dbReference>
<proteinExistence type="predicted"/>
<dbReference type="InterPro" id="IPR005212">
    <property type="entry name" value="EvaA-like"/>
</dbReference>
<feature type="domain" description="dTDP-4-dehydro-6-deoxy-alpha-D-glucopyranose 2,3-dehydratase" evidence="1">
    <location>
        <begin position="259"/>
        <end position="456"/>
    </location>
</feature>
<evidence type="ECO:0000313" key="2">
    <source>
        <dbReference type="EMBL" id="KMS77311.1"/>
    </source>
</evidence>
<feature type="domain" description="dTDP-4-dehydro-6-deoxy-alpha-D-glucopyranose 2,3-dehydratase" evidence="1">
    <location>
        <begin position="16"/>
        <end position="227"/>
    </location>
</feature>
<accession>A0A0J7ZMQ4</accession>
<comment type="caution">
    <text evidence="2">The sequence shown here is derived from an EMBL/GenBank/DDBJ whole genome shotgun (WGS) entry which is preliminary data.</text>
</comment>